<dbReference type="Proteomes" id="UP000597762">
    <property type="component" value="Unassembled WGS sequence"/>
</dbReference>
<evidence type="ECO:0000256" key="1">
    <source>
        <dbReference type="SAM" id="Coils"/>
    </source>
</evidence>
<feature type="coiled-coil region" evidence="1">
    <location>
        <begin position="200"/>
        <end position="263"/>
    </location>
</feature>
<protein>
    <recommendedName>
        <fullName evidence="4">Coiled-coil domain-containing protein 24</fullName>
    </recommendedName>
</protein>
<dbReference type="Pfam" id="PF15669">
    <property type="entry name" value="CCDC24"/>
    <property type="match status" value="1"/>
</dbReference>
<keyword evidence="1" id="KW-0175">Coiled coil</keyword>
<reference evidence="2" key="1">
    <citation type="submission" date="2021-01" db="EMBL/GenBank/DDBJ databases">
        <authorList>
            <person name="Li R."/>
            <person name="Bekaert M."/>
        </authorList>
    </citation>
    <scope>NUCLEOTIDE SEQUENCE</scope>
    <source>
        <strain evidence="2">Farmed</strain>
    </source>
</reference>
<dbReference type="PANTHER" id="PTHR28601:SF1">
    <property type="entry name" value="COILED-COIL DOMAIN-CONTAINING PROTEIN 24"/>
    <property type="match status" value="1"/>
</dbReference>
<sequence length="377" mass="43158">MYFSYRLTMNEYGVPCLDLSRTTDSPQLFQPLSLWRLVEQHVPGPERWEVKSMLGANLVDESQQLHDEVLLLTDILKEYENQEEEILPLATRIPEPPQVREILIKEISFFVDSIQEKVGSQGNSSKKVLARCNKNVLDYVSQQKTKIVSRDVCGNSRASSSLSLSSDGRLSMNSISSDEIQEMSHSLNILQIDDVVQHLRSTLQTEISQLLRDVETLQNSLSERIDLTSPESYRNPNKSIPTLSELRQERTMLEKELLKETDNDEFFDPLPPSSRKPISSLELFPDIKAQTDRWRQSVQIQQKSKSIPMLLQNTDVLKKDQTNQLESCIPNMNNSSNMKSLVGGQFVPRPPTVGQPRQLASDKFRRMVYHCRNSEAH</sequence>
<proteinExistence type="predicted"/>
<name>A0A812E493_ACAPH</name>
<comment type="caution">
    <text evidence="2">The sequence shown here is derived from an EMBL/GenBank/DDBJ whole genome shotgun (WGS) entry which is preliminary data.</text>
</comment>
<keyword evidence="3" id="KW-1185">Reference proteome</keyword>
<evidence type="ECO:0008006" key="4">
    <source>
        <dbReference type="Google" id="ProtNLM"/>
    </source>
</evidence>
<dbReference type="EMBL" id="CAHIKZ030004896">
    <property type="protein sequence ID" value="CAE1316843.1"/>
    <property type="molecule type" value="Genomic_DNA"/>
</dbReference>
<dbReference type="PANTHER" id="PTHR28601">
    <property type="entry name" value="COILED-COIL DOMAIN-CONTAINING PROTEIN 24"/>
    <property type="match status" value="1"/>
</dbReference>
<dbReference type="AlphaFoldDB" id="A0A812E493"/>
<accession>A0A812E493</accession>
<evidence type="ECO:0000313" key="3">
    <source>
        <dbReference type="Proteomes" id="UP000597762"/>
    </source>
</evidence>
<dbReference type="InterPro" id="IPR031367">
    <property type="entry name" value="CCDC24"/>
</dbReference>
<dbReference type="OrthoDB" id="6022633at2759"/>
<evidence type="ECO:0000313" key="2">
    <source>
        <dbReference type="EMBL" id="CAE1316843.1"/>
    </source>
</evidence>
<organism evidence="2 3">
    <name type="scientific">Acanthosepion pharaonis</name>
    <name type="common">Pharaoh cuttlefish</name>
    <name type="synonym">Sepia pharaonis</name>
    <dbReference type="NCBI Taxonomy" id="158019"/>
    <lineage>
        <taxon>Eukaryota</taxon>
        <taxon>Metazoa</taxon>
        <taxon>Spiralia</taxon>
        <taxon>Lophotrochozoa</taxon>
        <taxon>Mollusca</taxon>
        <taxon>Cephalopoda</taxon>
        <taxon>Coleoidea</taxon>
        <taxon>Decapodiformes</taxon>
        <taxon>Sepiida</taxon>
        <taxon>Sepiina</taxon>
        <taxon>Sepiidae</taxon>
        <taxon>Acanthosepion</taxon>
    </lineage>
</organism>
<gene>
    <name evidence="2" type="ORF">SPHA_67585</name>
</gene>